<evidence type="ECO:0000313" key="8">
    <source>
        <dbReference type="Proteomes" id="UP000827092"/>
    </source>
</evidence>
<feature type="compositionally biased region" description="Basic and acidic residues" evidence="4">
    <location>
        <begin position="392"/>
        <end position="405"/>
    </location>
</feature>
<dbReference type="Gene3D" id="3.30.40.10">
    <property type="entry name" value="Zinc/RING finger domain, C3HC4 (zinc finger)"/>
    <property type="match status" value="1"/>
</dbReference>
<dbReference type="AlphaFoldDB" id="A0AAV6VGI7"/>
<evidence type="ECO:0000313" key="7">
    <source>
        <dbReference type="EMBL" id="KAG8195084.1"/>
    </source>
</evidence>
<evidence type="ECO:0000256" key="3">
    <source>
        <dbReference type="PROSITE-ProRule" id="PRU00175"/>
    </source>
</evidence>
<accession>A0AAV6VGI7</accession>
<dbReference type="CDD" id="cd23818">
    <property type="entry name" value="RWD_RNF25"/>
    <property type="match status" value="1"/>
</dbReference>
<feature type="compositionally biased region" description="Low complexity" evidence="4">
    <location>
        <begin position="406"/>
        <end position="423"/>
    </location>
</feature>
<feature type="compositionally biased region" description="Low complexity" evidence="4">
    <location>
        <begin position="592"/>
        <end position="611"/>
    </location>
</feature>
<feature type="compositionally biased region" description="Basic and acidic residues" evidence="4">
    <location>
        <begin position="612"/>
        <end position="646"/>
    </location>
</feature>
<sequence>MEEEDIETIPSVETDGGQCSLETELEALQSIYVNEVEVVHNENSTTVSINLHPATADKLDEQYVMLTLKFSLDAEYPHKIPEIHIRNPRGLSDDKLASISEDLKSIAESKIGNSMLFEVIEAAKEHLTEFNRPCGECAICLYSFSDEDVFTKTECYHYFHSHCLARYSVKALNTTVEDERQGEKSPDKELLCPVCRLVIHFSGSEDDFPSPSLLRGDEDPVISQDVIEIQKKMADLFQKQVDKGGIIDLEAEKNKYLLEISQVPTRSDAASPSDLSKEEETDNVPAQNEDNSKDSKNPSKTTVTGEEKTKTDKRNKQPRNKYDPVRNNNKRYDESYGRFKSDRERRPRGASGKTVCDGEQNYNDNDSNEKSSAARSERNSYKRNNNYGPPRRYYDEDGGRGRDNRYSNYRGGNRGRGYPSNGYDRNSYQDRGYRGRGGRPRFERETSDEQSDLPRKEKAEDKELTEPESPNSSVKIERDNSKDKNEKDFEKKHSDGAHSKRESNARTKQDTWDSCPDRDSRNQKLEEDSRNQKLEKENRSEAKGKYYNDRRYPEKSQNDSYRGRRNYPDRRYDERDTRFPRRGGYDDRDGYNNRGYYGRNNRGSYRNSNYRDNFERHAQPEGRRPKAEDCNEEDVNKGSDSHRFSDQRSGYRGNRGNPRRNERSREQDFPERNEKSEGFRNGVSDSPENKNSHTESCLDIEPKSGGHDDDKVEESNSKKLPQRHEGYSRSYKDKRNYNSQRDYRDSDRNRPNSEAQGNNSHYKRNQRFNPDRDYRNNSDSYQYRNNSSRSYNGNQLKDSEEFFTSTETTVAKPADAISTPAAANEKELTHQELTQSKVRSNETLSKDPSSSLPPVKPTANFATGSPKMPQPPPGFSNPLKKVVYGLKAANAPPGFSSRS</sequence>
<dbReference type="PANTHER" id="PTHR13198:SF4">
    <property type="entry name" value="E3 UBIQUITIN-PROTEIN LIGASE RNF25"/>
    <property type="match status" value="1"/>
</dbReference>
<gene>
    <name evidence="7" type="ORF">JTE90_029663</name>
</gene>
<feature type="compositionally biased region" description="Polar residues" evidence="4">
    <location>
        <begin position="264"/>
        <end position="274"/>
    </location>
</feature>
<feature type="compositionally biased region" description="Low complexity" evidence="4">
    <location>
        <begin position="777"/>
        <end position="792"/>
    </location>
</feature>
<evidence type="ECO:0000256" key="4">
    <source>
        <dbReference type="SAM" id="MobiDB-lite"/>
    </source>
</evidence>
<dbReference type="Gene3D" id="3.10.110.10">
    <property type="entry name" value="Ubiquitin Conjugating Enzyme"/>
    <property type="match status" value="1"/>
</dbReference>
<feature type="compositionally biased region" description="Basic and acidic residues" evidence="4">
    <location>
        <begin position="440"/>
        <end position="465"/>
    </location>
</feature>
<dbReference type="SUPFAM" id="SSF57850">
    <property type="entry name" value="RING/U-box"/>
    <property type="match status" value="1"/>
</dbReference>
<evidence type="ECO:0000259" key="6">
    <source>
        <dbReference type="PROSITE" id="PS50908"/>
    </source>
</evidence>
<keyword evidence="1 3" id="KW-0479">Metal-binding</keyword>
<feature type="compositionally biased region" description="Basic and acidic residues" evidence="4">
    <location>
        <begin position="566"/>
        <end position="591"/>
    </location>
</feature>
<reference evidence="7 8" key="1">
    <citation type="journal article" date="2022" name="Nat. Ecol. Evol.">
        <title>A masculinizing supergene underlies an exaggerated male reproductive morph in a spider.</title>
        <authorList>
            <person name="Hendrickx F."/>
            <person name="De Corte Z."/>
            <person name="Sonet G."/>
            <person name="Van Belleghem S.M."/>
            <person name="Kostlbacher S."/>
            <person name="Vangestel C."/>
        </authorList>
    </citation>
    <scope>NUCLEOTIDE SEQUENCE [LARGE SCALE GENOMIC DNA]</scope>
    <source>
        <strain evidence="7">W744_W776</strain>
    </source>
</reference>
<dbReference type="GO" id="GO:0008270">
    <property type="term" value="F:zinc ion binding"/>
    <property type="evidence" value="ECO:0007669"/>
    <property type="project" value="UniProtKB-KW"/>
</dbReference>
<feature type="domain" description="RWD" evidence="6">
    <location>
        <begin position="23"/>
        <end position="130"/>
    </location>
</feature>
<dbReference type="SMART" id="SM00184">
    <property type="entry name" value="RING"/>
    <property type="match status" value="1"/>
</dbReference>
<evidence type="ECO:0000259" key="5">
    <source>
        <dbReference type="PROSITE" id="PS50089"/>
    </source>
</evidence>
<keyword evidence="1 3" id="KW-0863">Zinc-finger</keyword>
<dbReference type="SUPFAM" id="SSF54495">
    <property type="entry name" value="UBC-like"/>
    <property type="match status" value="1"/>
</dbReference>
<dbReference type="Proteomes" id="UP000827092">
    <property type="component" value="Unassembled WGS sequence"/>
</dbReference>
<proteinExistence type="predicted"/>
<dbReference type="InterPro" id="IPR006575">
    <property type="entry name" value="RWD_dom"/>
</dbReference>
<protein>
    <recommendedName>
        <fullName evidence="9">E3 ubiquitin-protein ligase RNF25</fullName>
    </recommendedName>
</protein>
<comment type="caution">
    <text evidence="7">The sequence shown here is derived from an EMBL/GenBank/DDBJ whole genome shotgun (WGS) entry which is preliminary data.</text>
</comment>
<dbReference type="EMBL" id="JAFNEN010000094">
    <property type="protein sequence ID" value="KAG8195084.1"/>
    <property type="molecule type" value="Genomic_DNA"/>
</dbReference>
<dbReference type="PROSITE" id="PS50908">
    <property type="entry name" value="RWD"/>
    <property type="match status" value="1"/>
</dbReference>
<dbReference type="InterPro" id="IPR039133">
    <property type="entry name" value="RNF25"/>
</dbReference>
<evidence type="ECO:0008006" key="9">
    <source>
        <dbReference type="Google" id="ProtNLM"/>
    </source>
</evidence>
<dbReference type="InterPro" id="IPR016135">
    <property type="entry name" value="UBQ-conjugating_enzyme/RWD"/>
</dbReference>
<feature type="compositionally biased region" description="Basic and acidic residues" evidence="4">
    <location>
        <begin position="305"/>
        <end position="347"/>
    </location>
</feature>
<dbReference type="GO" id="GO:0016567">
    <property type="term" value="P:protein ubiquitination"/>
    <property type="evidence" value="ECO:0007669"/>
    <property type="project" value="TreeGrafter"/>
</dbReference>
<dbReference type="SMART" id="SM00591">
    <property type="entry name" value="RWD"/>
    <property type="match status" value="1"/>
</dbReference>
<dbReference type="PROSITE" id="PS50089">
    <property type="entry name" value="ZF_RING_2"/>
    <property type="match status" value="1"/>
</dbReference>
<feature type="compositionally biased region" description="Basic and acidic residues" evidence="4">
    <location>
        <begin position="659"/>
        <end position="678"/>
    </location>
</feature>
<dbReference type="PANTHER" id="PTHR13198">
    <property type="entry name" value="RING FINGER PROTEIN 25"/>
    <property type="match status" value="1"/>
</dbReference>
<feature type="compositionally biased region" description="Polar residues" evidence="4">
    <location>
        <begin position="360"/>
        <end position="374"/>
    </location>
</feature>
<dbReference type="GO" id="GO:0061630">
    <property type="term" value="F:ubiquitin protein ligase activity"/>
    <property type="evidence" value="ECO:0007669"/>
    <property type="project" value="InterPro"/>
</dbReference>
<evidence type="ECO:0000256" key="2">
    <source>
        <dbReference type="ARBA" id="ARBA00022833"/>
    </source>
</evidence>
<keyword evidence="2" id="KW-0862">Zinc</keyword>
<feature type="compositionally biased region" description="Basic and acidic residues" evidence="4">
    <location>
        <begin position="700"/>
        <end position="751"/>
    </location>
</feature>
<feature type="compositionally biased region" description="Polar residues" evidence="4">
    <location>
        <begin position="831"/>
        <end position="852"/>
    </location>
</feature>
<feature type="region of interest" description="Disordered" evidence="4">
    <location>
        <begin position="264"/>
        <end position="876"/>
    </location>
</feature>
<feature type="compositionally biased region" description="Basic and acidic residues" evidence="4">
    <location>
        <begin position="475"/>
        <end position="557"/>
    </location>
</feature>
<feature type="domain" description="RING-type" evidence="5">
    <location>
        <begin position="137"/>
        <end position="196"/>
    </location>
</feature>
<dbReference type="GO" id="GO:0005634">
    <property type="term" value="C:nucleus"/>
    <property type="evidence" value="ECO:0007669"/>
    <property type="project" value="TreeGrafter"/>
</dbReference>
<name>A0AAV6VGI7_9ARAC</name>
<dbReference type="Pfam" id="PF05773">
    <property type="entry name" value="RWD"/>
    <property type="match status" value="1"/>
</dbReference>
<dbReference type="Pfam" id="PF17123">
    <property type="entry name" value="zf-RING_11"/>
    <property type="match status" value="1"/>
</dbReference>
<dbReference type="FunFam" id="3.10.110.10:FF:000052">
    <property type="entry name" value="Putative e3 ubiquitin-protein ligase rnf25"/>
    <property type="match status" value="1"/>
</dbReference>
<dbReference type="InterPro" id="IPR001841">
    <property type="entry name" value="Znf_RING"/>
</dbReference>
<organism evidence="7 8">
    <name type="scientific">Oedothorax gibbosus</name>
    <dbReference type="NCBI Taxonomy" id="931172"/>
    <lineage>
        <taxon>Eukaryota</taxon>
        <taxon>Metazoa</taxon>
        <taxon>Ecdysozoa</taxon>
        <taxon>Arthropoda</taxon>
        <taxon>Chelicerata</taxon>
        <taxon>Arachnida</taxon>
        <taxon>Araneae</taxon>
        <taxon>Araneomorphae</taxon>
        <taxon>Entelegynae</taxon>
        <taxon>Araneoidea</taxon>
        <taxon>Linyphiidae</taxon>
        <taxon>Erigoninae</taxon>
        <taxon>Oedothorax</taxon>
    </lineage>
</organism>
<dbReference type="InterPro" id="IPR013083">
    <property type="entry name" value="Znf_RING/FYVE/PHD"/>
</dbReference>
<keyword evidence="8" id="KW-1185">Reference proteome</keyword>
<evidence type="ECO:0000256" key="1">
    <source>
        <dbReference type="ARBA" id="ARBA00022771"/>
    </source>
</evidence>
<dbReference type="CDD" id="cd16470">
    <property type="entry name" value="RING-H2_RNF25"/>
    <property type="match status" value="1"/>
</dbReference>